<dbReference type="STRING" id="429701.A0A2G9GFS4"/>
<dbReference type="PANTHER" id="PTHR15503">
    <property type="entry name" value="LDOC1 RELATED"/>
    <property type="match status" value="1"/>
</dbReference>
<dbReference type="Pfam" id="PF03732">
    <property type="entry name" value="Retrotrans_gag"/>
    <property type="match status" value="1"/>
</dbReference>
<feature type="region of interest" description="Disordered" evidence="1">
    <location>
        <begin position="286"/>
        <end position="331"/>
    </location>
</feature>
<evidence type="ECO:0000313" key="4">
    <source>
        <dbReference type="Proteomes" id="UP000231279"/>
    </source>
</evidence>
<reference evidence="4" key="1">
    <citation type="journal article" date="2018" name="Gigascience">
        <title>Genome assembly of the Pink Ipe (Handroanthus impetiginosus, Bignoniaceae), a highly valued, ecologically keystone Neotropical timber forest tree.</title>
        <authorList>
            <person name="Silva-Junior O.B."/>
            <person name="Grattapaglia D."/>
            <person name="Novaes E."/>
            <person name="Collevatti R.G."/>
        </authorList>
    </citation>
    <scope>NUCLEOTIDE SEQUENCE [LARGE SCALE GENOMIC DNA]</scope>
    <source>
        <strain evidence="4">cv. UFG-1</strain>
    </source>
</reference>
<evidence type="ECO:0000259" key="2">
    <source>
        <dbReference type="Pfam" id="PF03732"/>
    </source>
</evidence>
<sequence length="724" mass="79870">MERMEEYVGKPPVAMRLVLCEEVYLLKHILEELKGTVDGFSESIEGRITSVSQDVETELKGMVDGFSESIEGRITSVSQDVEALTDAVDIKIDAITTDLRLLKRAVGSDTADNRPFSAKVRVPEPKPFGGARSAKELENFLWDMENYFQAAKIPDGEKVSITSMYLVGDAKLWWRTRLADDASANREPISSWDVLKQELKEQFLSSNTSWLTREALRKLKHSGSVRDYVKEFSSLMLDIREMSEEDKLFNFMSELQNWAQAELRRQGVKDLPSAIAAADRLLDFRGEPNPDCKKKDSGKEKGKAGKPGKKGKSWKDKGGETKGKKPANSQPVIDMTRKGCYLCGGDHRIRDCPKRAKLNAMFAEKSDSDGDDTAPPRVNPLQLLGDLQEKAPNQKGLMYVKANMNGRDVLAMVDTGATHNFVAERVVSRLGVKLAPHTSRIKAVNSEAQPIKGCRLMAVPLDDFDVILGTKFLVKAKVAVMPHLGGMLIADEKNPSFIKGIYKGGEPKSDDGKMEMISATQLKAGVKHGEITLLAALVEIKSDVVQEVPGKIVELLFVTERVVSRLGVKLAPHTSRIKAVNSEVQPIKGVADVGMNIGTWHGQCRLMAVPLDDFDVILDTEFLVKAKVAVMPHLGGMLIADEKNPSFIKGIYKGGEPESDDGKMEMISATQLKAGVKHGEITLLAALVEIKSDVVQEVPEKIVELLREFEDVMPSELPKKLPPR</sequence>
<feature type="compositionally biased region" description="Basic and acidic residues" evidence="1">
    <location>
        <begin position="286"/>
        <end position="303"/>
    </location>
</feature>
<dbReference type="Proteomes" id="UP000231279">
    <property type="component" value="Unassembled WGS sequence"/>
</dbReference>
<gene>
    <name evidence="3" type="ORF">CDL12_23329</name>
</gene>
<evidence type="ECO:0000313" key="3">
    <source>
        <dbReference type="EMBL" id="PIN04139.1"/>
    </source>
</evidence>
<accession>A0A2G9GFS4</accession>
<dbReference type="InterPro" id="IPR032567">
    <property type="entry name" value="RTL1-rel"/>
</dbReference>
<dbReference type="InterPro" id="IPR021109">
    <property type="entry name" value="Peptidase_aspartic_dom_sf"/>
</dbReference>
<dbReference type="Pfam" id="PF13650">
    <property type="entry name" value="Asp_protease_2"/>
    <property type="match status" value="1"/>
</dbReference>
<comment type="caution">
    <text evidence="3">The sequence shown here is derived from an EMBL/GenBank/DDBJ whole genome shotgun (WGS) entry which is preliminary data.</text>
</comment>
<dbReference type="InterPro" id="IPR005162">
    <property type="entry name" value="Retrotrans_gag_dom"/>
</dbReference>
<organism evidence="3 4">
    <name type="scientific">Handroanthus impetiginosus</name>
    <dbReference type="NCBI Taxonomy" id="429701"/>
    <lineage>
        <taxon>Eukaryota</taxon>
        <taxon>Viridiplantae</taxon>
        <taxon>Streptophyta</taxon>
        <taxon>Embryophyta</taxon>
        <taxon>Tracheophyta</taxon>
        <taxon>Spermatophyta</taxon>
        <taxon>Magnoliopsida</taxon>
        <taxon>eudicotyledons</taxon>
        <taxon>Gunneridae</taxon>
        <taxon>Pentapetalae</taxon>
        <taxon>asterids</taxon>
        <taxon>lamiids</taxon>
        <taxon>Lamiales</taxon>
        <taxon>Bignoniaceae</taxon>
        <taxon>Crescentiina</taxon>
        <taxon>Tabebuia alliance</taxon>
        <taxon>Handroanthus</taxon>
    </lineage>
</organism>
<dbReference type="CDD" id="cd00303">
    <property type="entry name" value="retropepsin_like"/>
    <property type="match status" value="1"/>
</dbReference>
<name>A0A2G9GFS4_9LAMI</name>
<feature type="compositionally biased region" description="Basic and acidic residues" evidence="1">
    <location>
        <begin position="313"/>
        <end position="323"/>
    </location>
</feature>
<feature type="domain" description="Retrotransposon gag" evidence="2">
    <location>
        <begin position="161"/>
        <end position="254"/>
    </location>
</feature>
<protein>
    <recommendedName>
        <fullName evidence="2">Retrotransposon gag domain-containing protein</fullName>
    </recommendedName>
</protein>
<dbReference type="Gene3D" id="2.40.70.10">
    <property type="entry name" value="Acid Proteases"/>
    <property type="match status" value="1"/>
</dbReference>
<dbReference type="EMBL" id="NKXS01005263">
    <property type="protein sequence ID" value="PIN04139.1"/>
    <property type="molecule type" value="Genomic_DNA"/>
</dbReference>
<dbReference type="AlphaFoldDB" id="A0A2G9GFS4"/>
<dbReference type="OrthoDB" id="912717at2759"/>
<dbReference type="PANTHER" id="PTHR15503:SF45">
    <property type="entry name" value="RNA-DIRECTED DNA POLYMERASE HOMOLOG"/>
    <property type="match status" value="1"/>
</dbReference>
<proteinExistence type="predicted"/>
<evidence type="ECO:0000256" key="1">
    <source>
        <dbReference type="SAM" id="MobiDB-lite"/>
    </source>
</evidence>
<dbReference type="SUPFAM" id="SSF50630">
    <property type="entry name" value="Acid proteases"/>
    <property type="match status" value="1"/>
</dbReference>
<keyword evidence="4" id="KW-1185">Reference proteome</keyword>